<dbReference type="Proteomes" id="UP001379533">
    <property type="component" value="Chromosome"/>
</dbReference>
<dbReference type="Gene3D" id="3.40.50.300">
    <property type="entry name" value="P-loop containing nucleotide triphosphate hydrolases"/>
    <property type="match status" value="1"/>
</dbReference>
<organism evidence="5 6">
    <name type="scientific">Pendulispora brunnea</name>
    <dbReference type="NCBI Taxonomy" id="2905690"/>
    <lineage>
        <taxon>Bacteria</taxon>
        <taxon>Pseudomonadati</taxon>
        <taxon>Myxococcota</taxon>
        <taxon>Myxococcia</taxon>
        <taxon>Myxococcales</taxon>
        <taxon>Sorangiineae</taxon>
        <taxon>Pendulisporaceae</taxon>
        <taxon>Pendulispora</taxon>
    </lineage>
</organism>
<keyword evidence="2" id="KW-0547">Nucleotide-binding</keyword>
<dbReference type="SMART" id="SM00382">
    <property type="entry name" value="AAA"/>
    <property type="match status" value="1"/>
</dbReference>
<evidence type="ECO:0000259" key="4">
    <source>
        <dbReference type="PROSITE" id="PS50893"/>
    </source>
</evidence>
<dbReference type="GO" id="GO:0005524">
    <property type="term" value="F:ATP binding"/>
    <property type="evidence" value="ECO:0007669"/>
    <property type="project" value="UniProtKB-KW"/>
</dbReference>
<keyword evidence="6" id="KW-1185">Reference proteome</keyword>
<dbReference type="InterPro" id="IPR015854">
    <property type="entry name" value="ABC_transpr_LolD-like"/>
</dbReference>
<evidence type="ECO:0000313" key="5">
    <source>
        <dbReference type="EMBL" id="WXB00326.1"/>
    </source>
</evidence>
<reference evidence="5 6" key="1">
    <citation type="submission" date="2021-12" db="EMBL/GenBank/DDBJ databases">
        <title>Discovery of the Pendulisporaceae a myxobacterial family with distinct sporulation behavior and unique specialized metabolism.</title>
        <authorList>
            <person name="Garcia R."/>
            <person name="Popoff A."/>
            <person name="Bader C.D."/>
            <person name="Loehr J."/>
            <person name="Walesch S."/>
            <person name="Walt C."/>
            <person name="Boldt J."/>
            <person name="Bunk B."/>
            <person name="Haeckl F.J.F.P.J."/>
            <person name="Gunesch A.P."/>
            <person name="Birkelbach J."/>
            <person name="Nuebel U."/>
            <person name="Pietschmann T."/>
            <person name="Bach T."/>
            <person name="Mueller R."/>
        </authorList>
    </citation>
    <scope>NUCLEOTIDE SEQUENCE [LARGE SCALE GENOMIC DNA]</scope>
    <source>
        <strain evidence="5 6">MSr12523</strain>
    </source>
</reference>
<gene>
    <name evidence="5" type="ORF">LZC95_11735</name>
</gene>
<dbReference type="EMBL" id="CP089982">
    <property type="protein sequence ID" value="WXB00326.1"/>
    <property type="molecule type" value="Genomic_DNA"/>
</dbReference>
<keyword evidence="1" id="KW-0813">Transport</keyword>
<sequence>MIELDNVTKVYQTGGDVEVRALDGVSLDIEAGEFVAVMGSSGSGKSTLMNILGCLDRPTSGGYKLASREVSRMTKVELAEVRSQVLGFVFQNFNLLSRTSALENVELPLLYQKIRSADRHRRAKHALERVGLGSRLDHHPNQLSGGQQQRVAIARALVGEPKVILADEPTGNLDSKTSVEVMALFQELGRSGITIALVTHEPDIAEYASRVVVVRDGHLLSDTRQTPKEARS</sequence>
<accession>A0ABZ2KTF3</accession>
<dbReference type="PANTHER" id="PTHR24220:SF86">
    <property type="entry name" value="ABC TRANSPORTER ABCH.1"/>
    <property type="match status" value="1"/>
</dbReference>
<dbReference type="InterPro" id="IPR003439">
    <property type="entry name" value="ABC_transporter-like_ATP-bd"/>
</dbReference>
<dbReference type="InterPro" id="IPR003593">
    <property type="entry name" value="AAA+_ATPase"/>
</dbReference>
<dbReference type="InterPro" id="IPR017871">
    <property type="entry name" value="ABC_transporter-like_CS"/>
</dbReference>
<feature type="domain" description="ABC transporter" evidence="4">
    <location>
        <begin position="2"/>
        <end position="232"/>
    </location>
</feature>
<evidence type="ECO:0000256" key="3">
    <source>
        <dbReference type="ARBA" id="ARBA00022840"/>
    </source>
</evidence>
<evidence type="ECO:0000256" key="1">
    <source>
        <dbReference type="ARBA" id="ARBA00022448"/>
    </source>
</evidence>
<evidence type="ECO:0000313" key="6">
    <source>
        <dbReference type="Proteomes" id="UP001379533"/>
    </source>
</evidence>
<name>A0ABZ2KTF3_9BACT</name>
<dbReference type="PROSITE" id="PS50893">
    <property type="entry name" value="ABC_TRANSPORTER_2"/>
    <property type="match status" value="1"/>
</dbReference>
<evidence type="ECO:0000256" key="2">
    <source>
        <dbReference type="ARBA" id="ARBA00022741"/>
    </source>
</evidence>
<proteinExistence type="predicted"/>
<protein>
    <submittedName>
        <fullName evidence="5">ABC transporter ATP-binding protein</fullName>
    </submittedName>
</protein>
<dbReference type="CDD" id="cd03255">
    <property type="entry name" value="ABC_MJ0796_LolCDE_FtsE"/>
    <property type="match status" value="1"/>
</dbReference>
<dbReference type="PANTHER" id="PTHR24220">
    <property type="entry name" value="IMPORT ATP-BINDING PROTEIN"/>
    <property type="match status" value="1"/>
</dbReference>
<dbReference type="InterPro" id="IPR027417">
    <property type="entry name" value="P-loop_NTPase"/>
</dbReference>
<dbReference type="Pfam" id="PF00005">
    <property type="entry name" value="ABC_tran"/>
    <property type="match status" value="1"/>
</dbReference>
<dbReference type="PROSITE" id="PS00211">
    <property type="entry name" value="ABC_TRANSPORTER_1"/>
    <property type="match status" value="1"/>
</dbReference>
<dbReference type="SUPFAM" id="SSF52540">
    <property type="entry name" value="P-loop containing nucleoside triphosphate hydrolases"/>
    <property type="match status" value="1"/>
</dbReference>
<keyword evidence="3 5" id="KW-0067">ATP-binding</keyword>
<dbReference type="InterPro" id="IPR017911">
    <property type="entry name" value="MacB-like_ATP-bd"/>
</dbReference>